<dbReference type="InterPro" id="IPR014752">
    <property type="entry name" value="Arrestin-like_C"/>
</dbReference>
<dbReference type="AlphaFoldDB" id="A0ABD2Q566"/>
<proteinExistence type="predicted"/>
<gene>
    <name evidence="1" type="ORF">Ciccas_006642</name>
</gene>
<accession>A0ABD2Q566</accession>
<dbReference type="Gene3D" id="2.60.40.640">
    <property type="match status" value="1"/>
</dbReference>
<evidence type="ECO:0000313" key="1">
    <source>
        <dbReference type="EMBL" id="KAL3314734.1"/>
    </source>
</evidence>
<protein>
    <submittedName>
        <fullName evidence="1">Uncharacterized protein</fullName>
    </submittedName>
</protein>
<keyword evidence="2" id="KW-1185">Reference proteome</keyword>
<name>A0ABD2Q566_9PLAT</name>
<comment type="caution">
    <text evidence="1">The sequence shown here is derived from an EMBL/GenBank/DDBJ whole genome shotgun (WGS) entry which is preliminary data.</text>
</comment>
<evidence type="ECO:0000313" key="2">
    <source>
        <dbReference type="Proteomes" id="UP001626550"/>
    </source>
</evidence>
<dbReference type="EMBL" id="JBJKFK010000920">
    <property type="protein sequence ID" value="KAL3314734.1"/>
    <property type="molecule type" value="Genomic_DNA"/>
</dbReference>
<organism evidence="1 2">
    <name type="scientific">Cichlidogyrus casuarinus</name>
    <dbReference type="NCBI Taxonomy" id="1844966"/>
    <lineage>
        <taxon>Eukaryota</taxon>
        <taxon>Metazoa</taxon>
        <taxon>Spiralia</taxon>
        <taxon>Lophotrochozoa</taxon>
        <taxon>Platyhelminthes</taxon>
        <taxon>Monogenea</taxon>
        <taxon>Monopisthocotylea</taxon>
        <taxon>Dactylogyridea</taxon>
        <taxon>Ancyrocephalidae</taxon>
        <taxon>Cichlidogyrus</taxon>
    </lineage>
</organism>
<dbReference type="Proteomes" id="UP001626550">
    <property type="component" value="Unassembled WGS sequence"/>
</dbReference>
<reference evidence="1 2" key="1">
    <citation type="submission" date="2024-11" db="EMBL/GenBank/DDBJ databases">
        <title>Adaptive evolution of stress response genes in parasites aligns with host niche diversity.</title>
        <authorList>
            <person name="Hahn C."/>
            <person name="Resl P."/>
        </authorList>
    </citation>
    <scope>NUCLEOTIDE SEQUENCE [LARGE SCALE GENOMIC DNA]</scope>
    <source>
        <strain evidence="1">EGGRZ-B1_66</strain>
        <tissue evidence="1">Body</tissue>
    </source>
</reference>
<sequence>MGCELSKVYNIEIHLENESGVFNPKDDVTGHVLIQVDEDTVVHSSPHIKHLTTKYLLSITKPPANLLYLKGTNAKQLPCPFHKT</sequence>